<dbReference type="AlphaFoldDB" id="A0A918JJU0"/>
<dbReference type="Proteomes" id="UP000608345">
    <property type="component" value="Unassembled WGS sequence"/>
</dbReference>
<dbReference type="SMART" id="SM00345">
    <property type="entry name" value="HTH_GNTR"/>
    <property type="match status" value="1"/>
</dbReference>
<protein>
    <submittedName>
        <fullName evidence="7">Transcriptional regulator</fullName>
    </submittedName>
</protein>
<dbReference type="SUPFAM" id="SSF46785">
    <property type="entry name" value="Winged helix' DNA-binding domain"/>
    <property type="match status" value="1"/>
</dbReference>
<keyword evidence="8" id="KW-1185">Reference proteome</keyword>
<evidence type="ECO:0000256" key="5">
    <source>
        <dbReference type="ARBA" id="ARBA00023163"/>
    </source>
</evidence>
<dbReference type="EMBL" id="BMYS01000007">
    <property type="protein sequence ID" value="GGW84170.1"/>
    <property type="molecule type" value="Genomic_DNA"/>
</dbReference>
<keyword evidence="3" id="KW-0805">Transcription regulation</keyword>
<dbReference type="InterPro" id="IPR015421">
    <property type="entry name" value="PyrdxlP-dep_Trfase_major"/>
</dbReference>
<evidence type="ECO:0000256" key="2">
    <source>
        <dbReference type="ARBA" id="ARBA00022898"/>
    </source>
</evidence>
<keyword evidence="4" id="KW-0238">DNA-binding</keyword>
<evidence type="ECO:0000256" key="4">
    <source>
        <dbReference type="ARBA" id="ARBA00023125"/>
    </source>
</evidence>
<dbReference type="Gene3D" id="3.40.640.10">
    <property type="entry name" value="Type I PLP-dependent aspartate aminotransferase-like (Major domain)"/>
    <property type="match status" value="1"/>
</dbReference>
<evidence type="ECO:0000259" key="6">
    <source>
        <dbReference type="PROSITE" id="PS50949"/>
    </source>
</evidence>
<gene>
    <name evidence="7" type="ORF">GCM10011450_12690</name>
</gene>
<accession>A0A918JJU0</accession>
<feature type="domain" description="HTH gntR-type" evidence="6">
    <location>
        <begin position="20"/>
        <end position="88"/>
    </location>
</feature>
<sequence>MFEIPLAELVLEKLNRDDKTPLQRQLYQIIHDLINNGKLPPDKKLPSSRFLSKEAGISRITVSLVYERLVTEGYLYSREGSGTYVSKVVTPLVPSGNAPVMKSWVYSERGARLLLSESSPPQPKGEFVPGIPDVSEFPFHIWRKILGKYYSKKYLHLSGYAESGGYVELRKAIAAYLAISRSLQCDPDQVIVTFGTPQSLDLCTRLLSDSGQQAYIEDPPYWATESVFEAGGLKVNCIPLDEEGMALEDGMIAANGKFIYVTPSHQYPTGVTMSMERRETILALAKKHQLWVIEDDYDCEFRHDDLHLPSLQSLDQGNHVIYFGTFSKSMFSGLRLSYMVVPPGLAPAMRRAISNLYLPGMLQLQAALAEFINEGHFYRHIKKMRAIYFERGALFRQRLKAVFGNKVTLSQGNSGLHLMARFNTLLSFEQFSLCARRHGMIVRQVKFHKPTEHGLCLVLGYGGVPTRDIAGAVDRLQQVFIEGERGLFFSGA</sequence>
<dbReference type="CDD" id="cd07377">
    <property type="entry name" value="WHTH_GntR"/>
    <property type="match status" value="1"/>
</dbReference>
<dbReference type="RefSeq" id="WP_189384616.1">
    <property type="nucleotide sequence ID" value="NZ_BAABFY010000053.1"/>
</dbReference>
<dbReference type="InterPro" id="IPR004839">
    <property type="entry name" value="Aminotransferase_I/II_large"/>
</dbReference>
<keyword evidence="2" id="KW-0663">Pyridoxal phosphate</keyword>
<dbReference type="Pfam" id="PF00155">
    <property type="entry name" value="Aminotran_1_2"/>
    <property type="match status" value="1"/>
</dbReference>
<dbReference type="PANTHER" id="PTHR46577">
    <property type="entry name" value="HTH-TYPE TRANSCRIPTIONAL REGULATORY PROTEIN GABR"/>
    <property type="match status" value="1"/>
</dbReference>
<evidence type="ECO:0000256" key="3">
    <source>
        <dbReference type="ARBA" id="ARBA00023015"/>
    </source>
</evidence>
<dbReference type="PROSITE" id="PS50949">
    <property type="entry name" value="HTH_GNTR"/>
    <property type="match status" value="1"/>
</dbReference>
<dbReference type="GO" id="GO:0003700">
    <property type="term" value="F:DNA-binding transcription factor activity"/>
    <property type="evidence" value="ECO:0007669"/>
    <property type="project" value="InterPro"/>
</dbReference>
<dbReference type="GO" id="GO:0003677">
    <property type="term" value="F:DNA binding"/>
    <property type="evidence" value="ECO:0007669"/>
    <property type="project" value="UniProtKB-KW"/>
</dbReference>
<dbReference type="InterPro" id="IPR051446">
    <property type="entry name" value="HTH_trans_reg/aminotransferase"/>
</dbReference>
<dbReference type="InterPro" id="IPR000524">
    <property type="entry name" value="Tscrpt_reg_HTH_GntR"/>
</dbReference>
<evidence type="ECO:0000256" key="1">
    <source>
        <dbReference type="ARBA" id="ARBA00005384"/>
    </source>
</evidence>
<organism evidence="7 8">
    <name type="scientific">Advenella faeciporci</name>
    <dbReference type="NCBI Taxonomy" id="797535"/>
    <lineage>
        <taxon>Bacteria</taxon>
        <taxon>Pseudomonadati</taxon>
        <taxon>Pseudomonadota</taxon>
        <taxon>Betaproteobacteria</taxon>
        <taxon>Burkholderiales</taxon>
        <taxon>Alcaligenaceae</taxon>
    </lineage>
</organism>
<evidence type="ECO:0000313" key="8">
    <source>
        <dbReference type="Proteomes" id="UP000608345"/>
    </source>
</evidence>
<dbReference type="Pfam" id="PF00392">
    <property type="entry name" value="GntR"/>
    <property type="match status" value="1"/>
</dbReference>
<dbReference type="Gene3D" id="1.10.10.10">
    <property type="entry name" value="Winged helix-like DNA-binding domain superfamily/Winged helix DNA-binding domain"/>
    <property type="match status" value="1"/>
</dbReference>
<dbReference type="InterPro" id="IPR015424">
    <property type="entry name" value="PyrdxlP-dep_Trfase"/>
</dbReference>
<keyword evidence="5" id="KW-0804">Transcription</keyword>
<comment type="similarity">
    <text evidence="1">In the C-terminal section; belongs to the class-I pyridoxal-phosphate-dependent aminotransferase family.</text>
</comment>
<comment type="caution">
    <text evidence="7">The sequence shown here is derived from an EMBL/GenBank/DDBJ whole genome shotgun (WGS) entry which is preliminary data.</text>
</comment>
<dbReference type="CDD" id="cd00609">
    <property type="entry name" value="AAT_like"/>
    <property type="match status" value="1"/>
</dbReference>
<dbReference type="SUPFAM" id="SSF53383">
    <property type="entry name" value="PLP-dependent transferases"/>
    <property type="match status" value="1"/>
</dbReference>
<dbReference type="PANTHER" id="PTHR46577:SF1">
    <property type="entry name" value="HTH-TYPE TRANSCRIPTIONAL REGULATORY PROTEIN GABR"/>
    <property type="match status" value="1"/>
</dbReference>
<proteinExistence type="inferred from homology"/>
<reference evidence="7" key="1">
    <citation type="journal article" date="2014" name="Int. J. Syst. Evol. Microbiol.">
        <title>Complete genome sequence of Corynebacterium casei LMG S-19264T (=DSM 44701T), isolated from a smear-ripened cheese.</title>
        <authorList>
            <consortium name="US DOE Joint Genome Institute (JGI-PGF)"/>
            <person name="Walter F."/>
            <person name="Albersmeier A."/>
            <person name="Kalinowski J."/>
            <person name="Ruckert C."/>
        </authorList>
    </citation>
    <scope>NUCLEOTIDE SEQUENCE</scope>
    <source>
        <strain evidence="7">KCTC 23732</strain>
    </source>
</reference>
<evidence type="ECO:0000313" key="7">
    <source>
        <dbReference type="EMBL" id="GGW84170.1"/>
    </source>
</evidence>
<dbReference type="InterPro" id="IPR036390">
    <property type="entry name" value="WH_DNA-bd_sf"/>
</dbReference>
<dbReference type="InterPro" id="IPR036388">
    <property type="entry name" value="WH-like_DNA-bd_sf"/>
</dbReference>
<name>A0A918JJU0_9BURK</name>
<dbReference type="GO" id="GO:0030170">
    <property type="term" value="F:pyridoxal phosphate binding"/>
    <property type="evidence" value="ECO:0007669"/>
    <property type="project" value="InterPro"/>
</dbReference>
<reference evidence="7" key="2">
    <citation type="submission" date="2020-09" db="EMBL/GenBank/DDBJ databases">
        <authorList>
            <person name="Sun Q."/>
            <person name="Kim S."/>
        </authorList>
    </citation>
    <scope>NUCLEOTIDE SEQUENCE</scope>
    <source>
        <strain evidence="7">KCTC 23732</strain>
    </source>
</reference>